<evidence type="ECO:0000256" key="2">
    <source>
        <dbReference type="ARBA" id="ARBA00022737"/>
    </source>
</evidence>
<keyword evidence="1" id="KW-0433">Leucine-rich repeat</keyword>
<dbReference type="GO" id="GO:0005737">
    <property type="term" value="C:cytoplasm"/>
    <property type="evidence" value="ECO:0007669"/>
    <property type="project" value="TreeGrafter"/>
</dbReference>
<dbReference type="Pfam" id="PF00560">
    <property type="entry name" value="LRR_1"/>
    <property type="match status" value="3"/>
</dbReference>
<name>A0A7H8QM66_TALRU</name>
<feature type="compositionally biased region" description="Polar residues" evidence="3">
    <location>
        <begin position="212"/>
        <end position="221"/>
    </location>
</feature>
<evidence type="ECO:0000256" key="3">
    <source>
        <dbReference type="SAM" id="MobiDB-lite"/>
    </source>
</evidence>
<evidence type="ECO:0000313" key="5">
    <source>
        <dbReference type="Proteomes" id="UP000509510"/>
    </source>
</evidence>
<dbReference type="PANTHER" id="PTHR48051:SF1">
    <property type="entry name" value="RAS SUPPRESSOR PROTEIN 1"/>
    <property type="match status" value="1"/>
</dbReference>
<protein>
    <recommendedName>
        <fullName evidence="6">Leucine-rich repeat-containing protein 40</fullName>
    </recommendedName>
</protein>
<feature type="compositionally biased region" description="Acidic residues" evidence="3">
    <location>
        <begin position="746"/>
        <end position="758"/>
    </location>
</feature>
<dbReference type="PANTHER" id="PTHR48051">
    <property type="match status" value="1"/>
</dbReference>
<dbReference type="SUPFAM" id="SSF52058">
    <property type="entry name" value="L domain-like"/>
    <property type="match status" value="1"/>
</dbReference>
<dbReference type="InterPro" id="IPR032675">
    <property type="entry name" value="LRR_dom_sf"/>
</dbReference>
<dbReference type="EMBL" id="CP055898">
    <property type="protein sequence ID" value="QKX54902.1"/>
    <property type="molecule type" value="Genomic_DNA"/>
</dbReference>
<feature type="compositionally biased region" description="Low complexity" evidence="3">
    <location>
        <begin position="162"/>
        <end position="171"/>
    </location>
</feature>
<dbReference type="Proteomes" id="UP000509510">
    <property type="component" value="Chromosome I"/>
</dbReference>
<feature type="compositionally biased region" description="Acidic residues" evidence="3">
    <location>
        <begin position="84"/>
        <end position="104"/>
    </location>
</feature>
<dbReference type="AlphaFoldDB" id="A0A7H8QM66"/>
<dbReference type="InterPro" id="IPR050216">
    <property type="entry name" value="LRR_domain-containing"/>
</dbReference>
<dbReference type="RefSeq" id="XP_035341081.1">
    <property type="nucleotide sequence ID" value="XM_035485188.1"/>
</dbReference>
<organism evidence="4 5">
    <name type="scientific">Talaromyces rugulosus</name>
    <name type="common">Penicillium rugulosum</name>
    <dbReference type="NCBI Taxonomy" id="121627"/>
    <lineage>
        <taxon>Eukaryota</taxon>
        <taxon>Fungi</taxon>
        <taxon>Dikarya</taxon>
        <taxon>Ascomycota</taxon>
        <taxon>Pezizomycotina</taxon>
        <taxon>Eurotiomycetes</taxon>
        <taxon>Eurotiomycetidae</taxon>
        <taxon>Eurotiales</taxon>
        <taxon>Trichocomaceae</taxon>
        <taxon>Talaromyces</taxon>
        <taxon>Talaromyces sect. Islandici</taxon>
    </lineage>
</organism>
<evidence type="ECO:0000256" key="1">
    <source>
        <dbReference type="ARBA" id="ARBA00022614"/>
    </source>
</evidence>
<dbReference type="GeneID" id="55989502"/>
<evidence type="ECO:0000313" key="4">
    <source>
        <dbReference type="EMBL" id="QKX54902.1"/>
    </source>
</evidence>
<sequence>MDQSRSLKPPSGIPRPVSRIPLPTTSTRPKSIIRPSPSRERLQADSGVDIRRLRRPSTEALNRKPSLPYVGRRESVQALQSFNEDSESPVDTDNEPWGIDDDSSETQTSSRPSLSDRTIETLSRVPPSPSPRSRKISLFSPDSLMGPPPRPASSMNEHSRSPSRSSQYNSPDDLALPQPSGVRRTSSRLSLVSNQGQSSISQQSGIKPAASTKPTPRQSSGLEKRRSIVGLSLKRAETLPTRSMAFNESKGLVEKAKPRPSITSTFAKPTPDEAPSPSLSVKKARKPSSNFSSNVTSPSSTVSKTSSTSSSQAPADPVLEARKASKSSNALRESIAKAKAARKASRQSSVNKNAVDHWDQPDIQDPFNQLPKDSNQLVLQKKVDTARQTGSLNIAAMGLSTIPDEVMTMYDYDPNSSIDWYESVDLVKFIAADNELVSLPDEAFPDIDPQEFEMDEDSKGNQFGGLEVLDLHGNVLQSLPLGLRRLQRLTSLNLSNNKLKMGDIALLAEIERLADLKLANNNLEGSLLSVIGQFDNLETLDLHGNHINALPETLSSLKSLKNLNVAENKLTALPFEYLHNLPLVELNASRNKLHGTLMGSDITGFGNLQVLNVAYNSLENLSSGESFDFPSLQMLLVHANRLKSLPSLSACRSLLRISAEENKITELPDGFLDLENLKYVDLTANDLRALEERVGLMENLTSFRIANNPLRERKFLTMDTEDLKNDLRNRCSPALVNGGKSKGEGQDEYSYGEDDDEGSVATEFTLAPESPSHLNRWKMKSGGVLDRSGTEMTELEVGELKPLLSSHDIKYLYIQRNKLQSFPSLALNLIATTLIELDLSKNPLKSNDIFPEEGVVLPQLQSLTLNGCGLTSADSLLENFTAPALKFLDISNNRLSGPLPFVRSHYQNLTTYLASDNQISSIEFEHVQGLQVLDISNNSIDFLPPRIGLLRRNEPPLRRFEVAGNTFRVPRWQVVQKGTEAVLEWLKGRITVDELNEWGVADDS</sequence>
<dbReference type="OrthoDB" id="676979at2759"/>
<keyword evidence="2" id="KW-0677">Repeat</keyword>
<feature type="compositionally biased region" description="Low complexity" evidence="3">
    <location>
        <begin position="180"/>
        <end position="206"/>
    </location>
</feature>
<feature type="compositionally biased region" description="Basic and acidic residues" evidence="3">
    <location>
        <begin position="37"/>
        <end position="51"/>
    </location>
</feature>
<dbReference type="SMART" id="SM00369">
    <property type="entry name" value="LRR_TYP"/>
    <property type="match status" value="9"/>
</dbReference>
<reference evidence="5" key="1">
    <citation type="submission" date="2020-06" db="EMBL/GenBank/DDBJ databases">
        <title>A chromosome-scale genome assembly of Talaromyces rugulosus W13939.</title>
        <authorList>
            <person name="Wang B."/>
            <person name="Guo L."/>
            <person name="Ye K."/>
            <person name="Wang L."/>
        </authorList>
    </citation>
    <scope>NUCLEOTIDE SEQUENCE [LARGE SCALE GENOMIC DNA]</scope>
    <source>
        <strain evidence="5">W13939</strain>
    </source>
</reference>
<feature type="compositionally biased region" description="Polar residues" evidence="3">
    <location>
        <begin position="105"/>
        <end position="116"/>
    </location>
</feature>
<dbReference type="SMART" id="SM00364">
    <property type="entry name" value="LRR_BAC"/>
    <property type="match status" value="8"/>
</dbReference>
<dbReference type="PROSITE" id="PS51450">
    <property type="entry name" value="LRR"/>
    <property type="match status" value="4"/>
</dbReference>
<proteinExistence type="predicted"/>
<feature type="region of interest" description="Disordered" evidence="3">
    <location>
        <begin position="734"/>
        <end position="758"/>
    </location>
</feature>
<dbReference type="Gene3D" id="3.80.10.10">
    <property type="entry name" value="Ribonuclease Inhibitor"/>
    <property type="match status" value="3"/>
</dbReference>
<gene>
    <name evidence="4" type="ORF">TRUGW13939_01992</name>
</gene>
<keyword evidence="5" id="KW-1185">Reference proteome</keyword>
<feature type="region of interest" description="Disordered" evidence="3">
    <location>
        <begin position="1"/>
        <end position="361"/>
    </location>
</feature>
<dbReference type="InterPro" id="IPR003591">
    <property type="entry name" value="Leu-rich_rpt_typical-subtyp"/>
</dbReference>
<feature type="compositionally biased region" description="Low complexity" evidence="3">
    <location>
        <begin position="287"/>
        <end position="311"/>
    </location>
</feature>
<accession>A0A7H8QM66</accession>
<evidence type="ECO:0008006" key="6">
    <source>
        <dbReference type="Google" id="ProtNLM"/>
    </source>
</evidence>
<dbReference type="KEGG" id="trg:TRUGW13939_01992"/>
<dbReference type="InterPro" id="IPR001611">
    <property type="entry name" value="Leu-rich_rpt"/>
</dbReference>